<dbReference type="EMBL" id="BIFR01000002">
    <property type="protein sequence ID" value="GCE14821.1"/>
    <property type="molecule type" value="Genomic_DNA"/>
</dbReference>
<dbReference type="Proteomes" id="UP000287352">
    <property type="component" value="Unassembled WGS sequence"/>
</dbReference>
<proteinExistence type="predicted"/>
<evidence type="ECO:0000256" key="2">
    <source>
        <dbReference type="ARBA" id="ARBA00022989"/>
    </source>
</evidence>
<gene>
    <name evidence="4" type="ORF">KTT_46800</name>
</gene>
<dbReference type="GO" id="GO:0005886">
    <property type="term" value="C:plasma membrane"/>
    <property type="evidence" value="ECO:0007669"/>
    <property type="project" value="TreeGrafter"/>
</dbReference>
<sequence length="229" mass="26352">MAATLQEVLPVVAQSVQDFEMIVICDRPMTDGALAGYPNLHMLHPNISLGYGPILMSGFQAAQKEYSFILPENCHSAVYALDQMLPLIVTYDAVFGYAVDQSYPWHYRLPIWMFNRLQEFSVQMHVHNLNCAPQLYRTASVKTLSLEAHSSLAYTELLYKLIRQGCLYTEIALPTPTGTFTKHTATNISFDWSVFFELLLYTQKWHDKDFYKQQRNLFDLASEQGKHKR</sequence>
<dbReference type="GO" id="GO:0099621">
    <property type="term" value="F:undecaprenyl-phosphate 4-deoxy-4-formamido-L-arabinose transferase activity"/>
    <property type="evidence" value="ECO:0007669"/>
    <property type="project" value="TreeGrafter"/>
</dbReference>
<evidence type="ECO:0000313" key="5">
    <source>
        <dbReference type="Proteomes" id="UP000287352"/>
    </source>
</evidence>
<keyword evidence="3" id="KW-0472">Membrane</keyword>
<keyword evidence="1" id="KW-0812">Transmembrane</keyword>
<comment type="caution">
    <text evidence="4">The sequence shown here is derived from an EMBL/GenBank/DDBJ whole genome shotgun (WGS) entry which is preliminary data.</text>
</comment>
<evidence type="ECO:0000256" key="1">
    <source>
        <dbReference type="ARBA" id="ARBA00022692"/>
    </source>
</evidence>
<keyword evidence="2" id="KW-1133">Transmembrane helix</keyword>
<dbReference type="InterPro" id="IPR029044">
    <property type="entry name" value="Nucleotide-diphossugar_trans"/>
</dbReference>
<dbReference type="AlphaFoldDB" id="A0A402A751"/>
<keyword evidence="5" id="KW-1185">Reference proteome</keyword>
<accession>A0A402A751</accession>
<reference evidence="5" key="1">
    <citation type="submission" date="2018-12" db="EMBL/GenBank/DDBJ databases">
        <title>Tengunoibacter tsumagoiensis gen. nov., sp. nov., Dictyobacter kobayashii sp. nov., D. alpinus sp. nov., and D. joshuensis sp. nov. and description of Dictyobacteraceae fam. nov. within the order Ktedonobacterales isolated from Tengu-no-mugimeshi.</title>
        <authorList>
            <person name="Wang C.M."/>
            <person name="Zheng Y."/>
            <person name="Sakai Y."/>
            <person name="Toyoda A."/>
            <person name="Minakuchi Y."/>
            <person name="Abe K."/>
            <person name="Yokota A."/>
            <person name="Yabe S."/>
        </authorList>
    </citation>
    <scope>NUCLEOTIDE SEQUENCE [LARGE SCALE GENOMIC DNA]</scope>
    <source>
        <strain evidence="5">Uno3</strain>
    </source>
</reference>
<dbReference type="PANTHER" id="PTHR48090:SF3">
    <property type="entry name" value="UNDECAPRENYL-PHOSPHATE 4-DEOXY-4-FORMAMIDO-L-ARABINOSE TRANSFERASE"/>
    <property type="match status" value="1"/>
</dbReference>
<evidence type="ECO:0000313" key="4">
    <source>
        <dbReference type="EMBL" id="GCE14821.1"/>
    </source>
</evidence>
<evidence type="ECO:0008006" key="6">
    <source>
        <dbReference type="Google" id="ProtNLM"/>
    </source>
</evidence>
<evidence type="ECO:0000256" key="3">
    <source>
        <dbReference type="ARBA" id="ARBA00023136"/>
    </source>
</evidence>
<dbReference type="InterPro" id="IPR050256">
    <property type="entry name" value="Glycosyltransferase_2"/>
</dbReference>
<name>A0A402A751_9CHLR</name>
<protein>
    <recommendedName>
        <fullName evidence="6">Glycosyl transferase</fullName>
    </recommendedName>
</protein>
<dbReference type="PANTHER" id="PTHR48090">
    <property type="entry name" value="UNDECAPRENYL-PHOSPHATE 4-DEOXY-4-FORMAMIDO-L-ARABINOSE TRANSFERASE-RELATED"/>
    <property type="match status" value="1"/>
</dbReference>
<dbReference type="SUPFAM" id="SSF53448">
    <property type="entry name" value="Nucleotide-diphospho-sugar transferases"/>
    <property type="match status" value="1"/>
</dbReference>
<organism evidence="4 5">
    <name type="scientific">Tengunoibacter tsumagoiensis</name>
    <dbReference type="NCBI Taxonomy" id="2014871"/>
    <lineage>
        <taxon>Bacteria</taxon>
        <taxon>Bacillati</taxon>
        <taxon>Chloroflexota</taxon>
        <taxon>Ktedonobacteria</taxon>
        <taxon>Ktedonobacterales</taxon>
        <taxon>Dictyobacteraceae</taxon>
        <taxon>Tengunoibacter</taxon>
    </lineage>
</organism>